<dbReference type="VEuPathDB" id="FungiDB:AN3002"/>
<dbReference type="RefSeq" id="XP_660606.1">
    <property type="nucleotide sequence ID" value="XM_655514.1"/>
</dbReference>
<dbReference type="AlphaFoldDB" id="Q5B8X8"/>
<protein>
    <recommendedName>
        <fullName evidence="3">rRNA adenine N(6)-methyltransferase</fullName>
    </recommendedName>
</protein>
<dbReference type="OrthoDB" id="16079at2759"/>
<dbReference type="InterPro" id="IPR029063">
    <property type="entry name" value="SAM-dependent_MTases_sf"/>
</dbReference>
<dbReference type="OMA" id="VDILDLW"/>
<dbReference type="Proteomes" id="UP000000560">
    <property type="component" value="Chromosome VI"/>
</dbReference>
<evidence type="ECO:0008006" key="3">
    <source>
        <dbReference type="Google" id="ProtNLM"/>
    </source>
</evidence>
<dbReference type="eggNOG" id="ENOG502QY7G">
    <property type="taxonomic scope" value="Eukaryota"/>
</dbReference>
<gene>
    <name evidence="1" type="ORF">ANIA_03002</name>
</gene>
<reference evidence="2" key="2">
    <citation type="journal article" date="2009" name="Fungal Genet. Biol.">
        <title>The 2008 update of the Aspergillus nidulans genome annotation: a community effort.</title>
        <authorList>
            <person name="Wortman J.R."/>
            <person name="Gilsenan J.M."/>
            <person name="Joardar V."/>
            <person name="Deegan J."/>
            <person name="Clutterbuck J."/>
            <person name="Andersen M.R."/>
            <person name="Archer D."/>
            <person name="Bencina M."/>
            <person name="Braus G."/>
            <person name="Coutinho P."/>
            <person name="von Dohren H."/>
            <person name="Doonan J."/>
            <person name="Driessen A.J."/>
            <person name="Durek P."/>
            <person name="Espeso E."/>
            <person name="Fekete E."/>
            <person name="Flipphi M."/>
            <person name="Estrada C.G."/>
            <person name="Geysens S."/>
            <person name="Goldman G."/>
            <person name="de Groot P.W."/>
            <person name="Hansen K."/>
            <person name="Harris S.D."/>
            <person name="Heinekamp T."/>
            <person name="Helmstaedt K."/>
            <person name="Henrissat B."/>
            <person name="Hofmann G."/>
            <person name="Homan T."/>
            <person name="Horio T."/>
            <person name="Horiuchi H."/>
            <person name="James S."/>
            <person name="Jones M."/>
            <person name="Karaffa L."/>
            <person name="Karanyi Z."/>
            <person name="Kato M."/>
            <person name="Keller N."/>
            <person name="Kelly D.E."/>
            <person name="Kiel J.A."/>
            <person name="Kim J.M."/>
            <person name="van der Klei I.J."/>
            <person name="Klis F.M."/>
            <person name="Kovalchuk A."/>
            <person name="Krasevec N."/>
            <person name="Kubicek C.P."/>
            <person name="Liu B."/>
            <person name="Maccabe A."/>
            <person name="Meyer V."/>
            <person name="Mirabito P."/>
            <person name="Miskei M."/>
            <person name="Mos M."/>
            <person name="Mullins J."/>
            <person name="Nelson D.R."/>
            <person name="Nielsen J."/>
            <person name="Oakley B.R."/>
            <person name="Osmani S.A."/>
            <person name="Pakula T."/>
            <person name="Paszewski A."/>
            <person name="Paulsen I."/>
            <person name="Pilsyk S."/>
            <person name="Pocsi I."/>
            <person name="Punt P.J."/>
            <person name="Ram A.F."/>
            <person name="Ren Q."/>
            <person name="Robellet X."/>
            <person name="Robson G."/>
            <person name="Seiboth B."/>
            <person name="van Solingen P."/>
            <person name="Specht T."/>
            <person name="Sun J."/>
            <person name="Taheri-Talesh N."/>
            <person name="Takeshita N."/>
            <person name="Ussery D."/>
            <person name="vanKuyk P.A."/>
            <person name="Visser H."/>
            <person name="van de Vondervoort P.J."/>
            <person name="de Vries R.P."/>
            <person name="Walton J."/>
            <person name="Xiang X."/>
            <person name="Xiong Y."/>
            <person name="Zeng A.P."/>
            <person name="Brandt B.W."/>
            <person name="Cornell M.J."/>
            <person name="van den Hondel C.A."/>
            <person name="Visser J."/>
            <person name="Oliver S.G."/>
            <person name="Turner G."/>
        </authorList>
    </citation>
    <scope>GENOME REANNOTATION</scope>
    <source>
        <strain evidence="2">FGSC A4 / ATCC 38163 / CBS 112.46 / NRRL 194 / M139</strain>
    </source>
</reference>
<sequence>MPRYSKQALPRYTPSARFPITSALHKALPIKGSRTQKPSIISEGLCDDILKRLSPYLSRNAPVDVLDLWPGAGVLSSKINDYLKPRRHVLIEPELDIFKRFIEPWAKSRPSCSIVETKLTGLRDWKGLLDEHFPEQSPANTHKSGLLASNDTLLVLANPPGPRSAKDHFRASRWVQVFMEECLRQNGLHAYGSVRLLVSLTAADVNAILPRNIGSRVRQSLLAEQAALHAFEVASTVEDQRGYHAYSRQWDVLTAVEERVKQRTSETGVFVPTGRAFPPIEAAPESPIPAPKPVPYTFRAMTPQHEKYLSDMEKLKAVSPKAAEYEEAQNQYRKIAAAINHDNHQIYCRIKVCKIQSEIDDLNKEVSRVAARPDTTLSTINRLVKRIEAAEATLNKETSSLHSEISRSLPYLKDDRRAVYHNDDLDNSLLLFDRRPFNPLFIEPDELYPQNIYRTWMYFEADPNPVPLRYMQQLDEKQKDKASNFFTAFSVSLQVSNTVTVPNLMKRIFHTYSANDLVRAAPTLAIYASKRPKPDFDSLPKTVHYDPLCLSAKQDPASGYQENLDYDLSEVRLRLLSVETVWSLAVEFAKNGMDIPLVDLTRIMGGTTTAAQTRDFGDRMRKRW</sequence>
<reference evidence="2" key="1">
    <citation type="journal article" date="2005" name="Nature">
        <title>Sequencing of Aspergillus nidulans and comparative analysis with A. fumigatus and A. oryzae.</title>
        <authorList>
            <person name="Galagan J.E."/>
            <person name="Calvo S.E."/>
            <person name="Cuomo C."/>
            <person name="Ma L.J."/>
            <person name="Wortman J.R."/>
            <person name="Batzoglou S."/>
            <person name="Lee S.I."/>
            <person name="Basturkmen M."/>
            <person name="Spevak C.C."/>
            <person name="Clutterbuck J."/>
            <person name="Kapitonov V."/>
            <person name="Jurka J."/>
            <person name="Scazzocchio C."/>
            <person name="Farman M."/>
            <person name="Butler J."/>
            <person name="Purcell S."/>
            <person name="Harris S."/>
            <person name="Braus G.H."/>
            <person name="Draht O."/>
            <person name="Busch S."/>
            <person name="D'Enfert C."/>
            <person name="Bouchier C."/>
            <person name="Goldman G.H."/>
            <person name="Bell-Pedersen D."/>
            <person name="Griffiths-Jones S."/>
            <person name="Doonan J.H."/>
            <person name="Yu J."/>
            <person name="Vienken K."/>
            <person name="Pain A."/>
            <person name="Freitag M."/>
            <person name="Selker E.U."/>
            <person name="Archer D.B."/>
            <person name="Penalva M.A."/>
            <person name="Oakley B.R."/>
            <person name="Momany M."/>
            <person name="Tanaka T."/>
            <person name="Kumagai T."/>
            <person name="Asai K."/>
            <person name="Machida M."/>
            <person name="Nierman W.C."/>
            <person name="Denning D.W."/>
            <person name="Caddick M."/>
            <person name="Hynes M."/>
            <person name="Paoletti M."/>
            <person name="Fischer R."/>
            <person name="Miller B."/>
            <person name="Dyer P."/>
            <person name="Sachs M.S."/>
            <person name="Osmani S.A."/>
            <person name="Birren B.W."/>
        </authorList>
    </citation>
    <scope>NUCLEOTIDE SEQUENCE [LARGE SCALE GENOMIC DNA]</scope>
    <source>
        <strain evidence="2">FGSC A4 / ATCC 38163 / CBS 112.46 / NRRL 194 / M139</strain>
    </source>
</reference>
<organism evidence="1 2">
    <name type="scientific">Emericella nidulans (strain FGSC A4 / ATCC 38163 / CBS 112.46 / NRRL 194 / M139)</name>
    <name type="common">Aspergillus nidulans</name>
    <dbReference type="NCBI Taxonomy" id="227321"/>
    <lineage>
        <taxon>Eukaryota</taxon>
        <taxon>Fungi</taxon>
        <taxon>Dikarya</taxon>
        <taxon>Ascomycota</taxon>
        <taxon>Pezizomycotina</taxon>
        <taxon>Eurotiomycetes</taxon>
        <taxon>Eurotiomycetidae</taxon>
        <taxon>Eurotiales</taxon>
        <taxon>Aspergillaceae</taxon>
        <taxon>Aspergillus</taxon>
        <taxon>Aspergillus subgen. Nidulantes</taxon>
    </lineage>
</organism>
<dbReference type="SUPFAM" id="SSF53335">
    <property type="entry name" value="S-adenosyl-L-methionine-dependent methyltransferases"/>
    <property type="match status" value="1"/>
</dbReference>
<evidence type="ECO:0000313" key="2">
    <source>
        <dbReference type="Proteomes" id="UP000000560"/>
    </source>
</evidence>
<dbReference type="Gene3D" id="3.40.50.150">
    <property type="entry name" value="Vaccinia Virus protein VP39"/>
    <property type="match status" value="1"/>
</dbReference>
<name>Q5B8X8_EMENI</name>
<evidence type="ECO:0000313" key="1">
    <source>
        <dbReference type="EMBL" id="CBF83585.1"/>
    </source>
</evidence>
<keyword evidence="2" id="KW-1185">Reference proteome</keyword>
<dbReference type="InParanoid" id="Q5B8X8"/>
<accession>Q5B8X8</accession>
<dbReference type="EMBL" id="BN001306">
    <property type="protein sequence ID" value="CBF83585.1"/>
    <property type="molecule type" value="Genomic_DNA"/>
</dbReference>
<dbReference type="HOGENOM" id="CLU_030043_0_0_1"/>
<dbReference type="KEGG" id="ani:ANIA_03002"/>
<accession>C8VIX1</accession>
<dbReference type="GeneID" id="2874323"/>
<proteinExistence type="predicted"/>